<dbReference type="InterPro" id="IPR057082">
    <property type="entry name" value="PH_C"/>
</dbReference>
<dbReference type="InterPro" id="IPR057081">
    <property type="entry name" value="PH_N"/>
</dbReference>
<organism evidence="4 5">
    <name type="scientific">Exophiala viscosa</name>
    <dbReference type="NCBI Taxonomy" id="2486360"/>
    <lineage>
        <taxon>Eukaryota</taxon>
        <taxon>Fungi</taxon>
        <taxon>Dikarya</taxon>
        <taxon>Ascomycota</taxon>
        <taxon>Pezizomycotina</taxon>
        <taxon>Eurotiomycetes</taxon>
        <taxon>Chaetothyriomycetidae</taxon>
        <taxon>Chaetothyriales</taxon>
        <taxon>Herpotrichiellaceae</taxon>
        <taxon>Exophiala</taxon>
    </lineage>
</organism>
<evidence type="ECO:0000313" key="5">
    <source>
        <dbReference type="Proteomes" id="UP001203852"/>
    </source>
</evidence>
<comment type="caution">
    <text evidence="4">The sequence shown here is derived from an EMBL/GenBank/DDBJ whole genome shotgun (WGS) entry which is preliminary data.</text>
</comment>
<sequence>MSASDLVIYIARAVLRNILTNIKRYDREHVQEISLALEELHLLSWTFRKLDNQIRAPGCRLGTTFSRDLRLLQLSAAFTLQDVWTILGKIPEVAIDIDYLTAWQNVRLYCRHMGEQNLFTILKTYKHFAYGLRMFLLRHSYSQEHMDSLRHQIYDLQMKQLLNRRPIPPAENFHTLSLVPVQQSVIRPPHQWPISPTLSEYSDEVHWRPAAPSPPALSPTTTFSTTSHASSAESEIGHWGSRIFSDLPATMLDGDPERSRYSDKYLRGSSILPGAEYKKIFQIKFPGNFRIKLYLRSSDYRCEIVCTWPEDRHSDGGHSCMPLDELHIKRAGPLLHLCYPTIESPHICWAMLKFTAYEMLVIFHCTFLSLRSHNRARYASNEFDHEVKGESCEFGGTILDVGYRHALRLWRDEATNVVRLEASVLNGVMKHCPIWTAFITHSITSPTWFHRPRRSATVYLAELQRHVFSSQYSPYTCPSGEHCLEFEDDKDAKDFVKAIERLGEEHGRMASAP</sequence>
<accession>A0AAN6E4W1</accession>
<protein>
    <submittedName>
        <fullName evidence="4">Uncharacterized protein</fullName>
    </submittedName>
</protein>
<dbReference type="EMBL" id="MU404351">
    <property type="protein sequence ID" value="KAI1617192.1"/>
    <property type="molecule type" value="Genomic_DNA"/>
</dbReference>
<feature type="domain" description="PH" evidence="2">
    <location>
        <begin position="275"/>
        <end position="390"/>
    </location>
</feature>
<feature type="domain" description="PH" evidence="3">
    <location>
        <begin position="393"/>
        <end position="502"/>
    </location>
</feature>
<proteinExistence type="predicted"/>
<evidence type="ECO:0000259" key="2">
    <source>
        <dbReference type="Pfam" id="PF23074"/>
    </source>
</evidence>
<dbReference type="AlphaFoldDB" id="A0AAN6E4W1"/>
<dbReference type="Proteomes" id="UP001203852">
    <property type="component" value="Unassembled WGS sequence"/>
</dbReference>
<feature type="compositionally biased region" description="Low complexity" evidence="1">
    <location>
        <begin position="218"/>
        <end position="234"/>
    </location>
</feature>
<name>A0AAN6E4W1_9EURO</name>
<gene>
    <name evidence="4" type="ORF">EDD36DRAFT_157139</name>
</gene>
<evidence type="ECO:0000313" key="4">
    <source>
        <dbReference type="EMBL" id="KAI1617192.1"/>
    </source>
</evidence>
<evidence type="ECO:0000256" key="1">
    <source>
        <dbReference type="SAM" id="MobiDB-lite"/>
    </source>
</evidence>
<reference evidence="4" key="1">
    <citation type="journal article" date="2022" name="bioRxiv">
        <title>Deciphering the potential niche of two novel black yeast fungi from a biological soil crust based on their genomes, phenotypes, and melanin regulation.</title>
        <authorList>
            <consortium name="DOE Joint Genome Institute"/>
            <person name="Carr E.C."/>
            <person name="Barton Q."/>
            <person name="Grambo S."/>
            <person name="Sullivan M."/>
            <person name="Renfro C.M."/>
            <person name="Kuo A."/>
            <person name="Pangilinan J."/>
            <person name="Lipzen A."/>
            <person name="Keymanesh K."/>
            <person name="Savage E."/>
            <person name="Barry K."/>
            <person name="Grigoriev I.V."/>
            <person name="Riekhof W.R."/>
            <person name="Harris S.S."/>
        </authorList>
    </citation>
    <scope>NUCLEOTIDE SEQUENCE</scope>
    <source>
        <strain evidence="4">JF 03-4F</strain>
    </source>
</reference>
<evidence type="ECO:0000259" key="3">
    <source>
        <dbReference type="Pfam" id="PF23076"/>
    </source>
</evidence>
<feature type="region of interest" description="Disordered" evidence="1">
    <location>
        <begin position="210"/>
        <end position="234"/>
    </location>
</feature>
<dbReference type="Pfam" id="PF23074">
    <property type="entry name" value="PH_FT_N"/>
    <property type="match status" value="1"/>
</dbReference>
<dbReference type="Pfam" id="PF23076">
    <property type="entry name" value="PH_FT_C"/>
    <property type="match status" value="1"/>
</dbReference>
<keyword evidence="5" id="KW-1185">Reference proteome</keyword>